<keyword evidence="2 3" id="KW-0802">TPR repeat</keyword>
<dbReference type="PANTHER" id="PTHR45586:SF1">
    <property type="entry name" value="LIPOPOLYSACCHARIDE ASSEMBLY PROTEIN B"/>
    <property type="match status" value="1"/>
</dbReference>
<protein>
    <recommendedName>
        <fullName evidence="6">Tetratricopeptide repeat-like domain-containing protein</fullName>
    </recommendedName>
</protein>
<gene>
    <name evidence="4" type="ORF">AB835_11360</name>
</gene>
<name>A0A1D2QN12_9GAMM</name>
<dbReference type="PROSITE" id="PS51257">
    <property type="entry name" value="PROKAR_LIPOPROTEIN"/>
    <property type="match status" value="1"/>
</dbReference>
<dbReference type="SUPFAM" id="SSF48452">
    <property type="entry name" value="TPR-like"/>
    <property type="match status" value="3"/>
</dbReference>
<comment type="caution">
    <text evidence="4">The sequence shown here is derived from an EMBL/GenBank/DDBJ whole genome shotgun (WGS) entry which is preliminary data.</text>
</comment>
<evidence type="ECO:0000313" key="4">
    <source>
        <dbReference type="EMBL" id="ODS22945.1"/>
    </source>
</evidence>
<dbReference type="Pfam" id="PF13432">
    <property type="entry name" value="TPR_16"/>
    <property type="match status" value="1"/>
</dbReference>
<feature type="repeat" description="TPR" evidence="3">
    <location>
        <begin position="504"/>
        <end position="537"/>
    </location>
</feature>
<dbReference type="STRING" id="62101.AB835_11360"/>
<evidence type="ECO:0000256" key="2">
    <source>
        <dbReference type="ARBA" id="ARBA00022803"/>
    </source>
</evidence>
<proteinExistence type="predicted"/>
<evidence type="ECO:0008006" key="6">
    <source>
        <dbReference type="Google" id="ProtNLM"/>
    </source>
</evidence>
<dbReference type="SMART" id="SM00028">
    <property type="entry name" value="TPR"/>
    <property type="match status" value="7"/>
</dbReference>
<dbReference type="AlphaFoldDB" id="A0A1D2QN12"/>
<dbReference type="EMBL" id="MDLC01000045">
    <property type="protein sequence ID" value="ODS22945.1"/>
    <property type="molecule type" value="Genomic_DNA"/>
</dbReference>
<dbReference type="PROSITE" id="PS50005">
    <property type="entry name" value="TPR"/>
    <property type="match status" value="1"/>
</dbReference>
<organism evidence="4 5">
    <name type="scientific">Candidatus Endobugula sertula</name>
    <name type="common">Bugula neritina bacterial symbiont</name>
    <dbReference type="NCBI Taxonomy" id="62101"/>
    <lineage>
        <taxon>Bacteria</taxon>
        <taxon>Pseudomonadati</taxon>
        <taxon>Pseudomonadota</taxon>
        <taxon>Gammaproteobacteria</taxon>
        <taxon>Cellvibrionales</taxon>
        <taxon>Cellvibrionaceae</taxon>
        <taxon>Candidatus Endobugula</taxon>
    </lineage>
</organism>
<sequence length="584" mass="66586">MSKWVSSSIVIWFSVFIIQGCTTVESTTHTALDEAIVVLPKTAFIPTSPEQFPIETLYSLLVAEIAASRQQFDITLNNYIDQANVTNDSHIIARTARIAQFFNSRQTSLEMGLRWLQHQPNNREAITLVANAYIELKQPLIALDYTEKLFLLMPPTDYKSAAALVETIANFSKRVGKQTVERLIKRFEVLDNTYPDLTSIKIGLSILHQSQNHLKQAREWADLALKQEPNHTTAVIQDVLLLQQTQQSRLATIKLKAQLEKDPGNHRLRLTYARLLTQTDINQAYEQFTQLSQQVPNHLDIKFSRALVATELKKTTIAIPLFEELLTVNYRSNTTRFYLGYLAELTQQATTALDYYLAVKAGKKRLPAQNRAGKILIQKNELVNASKLFTQLRTDFPNQKEQIYINEADALTNKRLFDSALKLLNQAIEEFPDNISLRRHRAIIYEKQNKLILMENDLRHVLTIDPNNVSVLNDLGYVLATRTQRYEEALKLINQALTLRPEDAAIIDSMGWVVFKLGRITEAISYLQKAFSIFPDPEIAAHLGEALWIKGKKQQAREILKNTLQNNPNSPQIIETIQRLGISL</sequence>
<dbReference type="InterPro" id="IPR011990">
    <property type="entry name" value="TPR-like_helical_dom_sf"/>
</dbReference>
<reference evidence="4 5" key="1">
    <citation type="journal article" date="2016" name="Appl. Environ. Microbiol.">
        <title>Lack of Overt Genome Reduction in the Bryostatin-Producing Bryozoan Symbiont "Candidatus Endobugula sertula".</title>
        <authorList>
            <person name="Miller I.J."/>
            <person name="Vanee N."/>
            <person name="Fong S.S."/>
            <person name="Lim-Fong G.E."/>
            <person name="Kwan J.C."/>
        </authorList>
    </citation>
    <scope>NUCLEOTIDE SEQUENCE [LARGE SCALE GENOMIC DNA]</scope>
    <source>
        <strain evidence="4">AB1-4</strain>
    </source>
</reference>
<dbReference type="InterPro" id="IPR051012">
    <property type="entry name" value="CellSynth/LPSAsmb/PSIAsmb"/>
</dbReference>
<evidence type="ECO:0000256" key="1">
    <source>
        <dbReference type="ARBA" id="ARBA00022737"/>
    </source>
</evidence>
<keyword evidence="1" id="KW-0677">Repeat</keyword>
<dbReference type="PANTHER" id="PTHR45586">
    <property type="entry name" value="TPR REPEAT-CONTAINING PROTEIN PA4667"/>
    <property type="match status" value="1"/>
</dbReference>
<dbReference type="Proteomes" id="UP000242502">
    <property type="component" value="Unassembled WGS sequence"/>
</dbReference>
<dbReference type="InterPro" id="IPR019734">
    <property type="entry name" value="TPR_rpt"/>
</dbReference>
<evidence type="ECO:0000256" key="3">
    <source>
        <dbReference type="PROSITE-ProRule" id="PRU00339"/>
    </source>
</evidence>
<dbReference type="Pfam" id="PF13181">
    <property type="entry name" value="TPR_8"/>
    <property type="match status" value="1"/>
</dbReference>
<evidence type="ECO:0000313" key="5">
    <source>
        <dbReference type="Proteomes" id="UP000242502"/>
    </source>
</evidence>
<accession>A0A1D2QN12</accession>
<dbReference type="Gene3D" id="1.25.40.10">
    <property type="entry name" value="Tetratricopeptide repeat domain"/>
    <property type="match status" value="3"/>
</dbReference>